<dbReference type="RefSeq" id="XP_066632982.1">
    <property type="nucleotide sequence ID" value="XM_066777140.1"/>
</dbReference>
<name>A0ABR3CH43_9PEZI</name>
<evidence type="ECO:0000256" key="1">
    <source>
        <dbReference type="ARBA" id="ARBA00004173"/>
    </source>
</evidence>
<evidence type="ECO:0000256" key="4">
    <source>
        <dbReference type="ARBA" id="ARBA00023128"/>
    </source>
</evidence>
<keyword evidence="5" id="KW-0687">Ribonucleoprotein</keyword>
<dbReference type="GeneID" id="92009781"/>
<proteinExistence type="inferred from homology"/>
<protein>
    <recommendedName>
        <fullName evidence="6">Large ribosomal subunit protein mL49</fullName>
    </recommendedName>
</protein>
<dbReference type="Pfam" id="PF05046">
    <property type="entry name" value="Img2"/>
    <property type="match status" value="1"/>
</dbReference>
<evidence type="ECO:0000313" key="8">
    <source>
        <dbReference type="Proteomes" id="UP001430584"/>
    </source>
</evidence>
<dbReference type="Gene3D" id="3.30.780.10">
    <property type="entry name" value="SUI1-like domain"/>
    <property type="match status" value="1"/>
</dbReference>
<dbReference type="InterPro" id="IPR007740">
    <property type="entry name" value="Ribosomal_mL49"/>
</dbReference>
<comment type="similarity">
    <text evidence="2">Belongs to the mitochondrion-specific ribosomal protein mL49 family.</text>
</comment>
<dbReference type="Proteomes" id="UP001430584">
    <property type="component" value="Unassembled WGS sequence"/>
</dbReference>
<evidence type="ECO:0000256" key="2">
    <source>
        <dbReference type="ARBA" id="ARBA00005677"/>
    </source>
</evidence>
<evidence type="ECO:0000256" key="5">
    <source>
        <dbReference type="ARBA" id="ARBA00023274"/>
    </source>
</evidence>
<dbReference type="EMBL" id="JAJVCZ030000005">
    <property type="protein sequence ID" value="KAL0259953.1"/>
    <property type="molecule type" value="Genomic_DNA"/>
</dbReference>
<evidence type="ECO:0000256" key="3">
    <source>
        <dbReference type="ARBA" id="ARBA00022980"/>
    </source>
</evidence>
<dbReference type="PANTHER" id="PTHR13477">
    <property type="entry name" value="MITOCHONDRIAL 39S RIBOSOMAL PROTEIN L49"/>
    <property type="match status" value="1"/>
</dbReference>
<evidence type="ECO:0000256" key="6">
    <source>
        <dbReference type="ARBA" id="ARBA00035191"/>
    </source>
</evidence>
<keyword evidence="3 7" id="KW-0689">Ribosomal protein</keyword>
<gene>
    <name evidence="7" type="primary">img2</name>
    <name evidence="7" type="ORF">SLS55_005696</name>
</gene>
<dbReference type="GO" id="GO:0005840">
    <property type="term" value="C:ribosome"/>
    <property type="evidence" value="ECO:0007669"/>
    <property type="project" value="UniProtKB-KW"/>
</dbReference>
<evidence type="ECO:0000313" key="7">
    <source>
        <dbReference type="EMBL" id="KAL0259953.1"/>
    </source>
</evidence>
<comment type="subcellular location">
    <subcellularLocation>
        <location evidence="1">Mitochondrion</location>
    </subcellularLocation>
</comment>
<reference evidence="7 8" key="1">
    <citation type="submission" date="2024-02" db="EMBL/GenBank/DDBJ databases">
        <title>De novo assembly and annotation of 12 fungi associated with fruit tree decline syndrome in Ontario, Canada.</title>
        <authorList>
            <person name="Sulman M."/>
            <person name="Ellouze W."/>
            <person name="Ilyukhin E."/>
        </authorList>
    </citation>
    <scope>NUCLEOTIDE SEQUENCE [LARGE SCALE GENOMIC DNA]</scope>
    <source>
        <strain evidence="7 8">FDS-637</strain>
    </source>
</reference>
<keyword evidence="4" id="KW-0496">Mitochondrion</keyword>
<comment type="caution">
    <text evidence="7">The sequence shown here is derived from an EMBL/GenBank/DDBJ whole genome shotgun (WGS) entry which is preliminary data.</text>
</comment>
<dbReference type="PANTHER" id="PTHR13477:SF0">
    <property type="entry name" value="LARGE RIBOSOMAL SUBUNIT PROTEIN ML49"/>
    <property type="match status" value="1"/>
</dbReference>
<organism evidence="7 8">
    <name type="scientific">Diplodia seriata</name>
    <dbReference type="NCBI Taxonomy" id="420778"/>
    <lineage>
        <taxon>Eukaryota</taxon>
        <taxon>Fungi</taxon>
        <taxon>Dikarya</taxon>
        <taxon>Ascomycota</taxon>
        <taxon>Pezizomycotina</taxon>
        <taxon>Dothideomycetes</taxon>
        <taxon>Dothideomycetes incertae sedis</taxon>
        <taxon>Botryosphaeriales</taxon>
        <taxon>Botryosphaeriaceae</taxon>
        <taxon>Diplodia</taxon>
    </lineage>
</organism>
<accession>A0ABR3CH43</accession>
<sequence length="146" mass="16191">MASARPVLSLIRPIATSRPAAILQIHRFSQCAHLRQEAEITTASTTAPVDANAPAVGQVRPPILPYFVQRTPSNNLPVYNAQKRGGNRKETKLRKISGDVKALQSELRAYLDIPEHDITINPTTGHIIAKGDHYMKIVEFLKSKQF</sequence>
<keyword evidence="8" id="KW-1185">Reference proteome</keyword>